<proteinExistence type="predicted"/>
<keyword evidence="1" id="KW-1133">Transmembrane helix</keyword>
<dbReference type="OrthoDB" id="309829at2759"/>
<dbReference type="Proteomes" id="UP000039865">
    <property type="component" value="Unassembled WGS sequence"/>
</dbReference>
<feature type="transmembrane region" description="Helical" evidence="1">
    <location>
        <begin position="63"/>
        <end position="83"/>
    </location>
</feature>
<keyword evidence="1" id="KW-0812">Transmembrane</keyword>
<feature type="transmembrane region" description="Helical" evidence="1">
    <location>
        <begin position="95"/>
        <end position="115"/>
    </location>
</feature>
<reference evidence="2 3" key="1">
    <citation type="submission" date="2014-06" db="EMBL/GenBank/DDBJ databases">
        <authorList>
            <person name="Swart Estienne"/>
        </authorList>
    </citation>
    <scope>NUCLEOTIDE SEQUENCE [LARGE SCALE GENOMIC DNA]</scope>
    <source>
        <strain evidence="2 3">130c</strain>
    </source>
</reference>
<gene>
    <name evidence="2" type="primary">Contig4995.g5350</name>
    <name evidence="2" type="ORF">STYLEM_11375</name>
</gene>
<evidence type="ECO:0000256" key="1">
    <source>
        <dbReference type="SAM" id="Phobius"/>
    </source>
</evidence>
<accession>A0A078AN60</accession>
<keyword evidence="1" id="KW-0472">Membrane</keyword>
<dbReference type="OMA" id="ATIWGRI"/>
<dbReference type="EMBL" id="CCKQ01010828">
    <property type="protein sequence ID" value="CDW82343.1"/>
    <property type="molecule type" value="Genomic_DNA"/>
</dbReference>
<name>A0A078AN60_STYLE</name>
<evidence type="ECO:0000313" key="2">
    <source>
        <dbReference type="EMBL" id="CDW82343.1"/>
    </source>
</evidence>
<organism evidence="2 3">
    <name type="scientific">Stylonychia lemnae</name>
    <name type="common">Ciliate</name>
    <dbReference type="NCBI Taxonomy" id="5949"/>
    <lineage>
        <taxon>Eukaryota</taxon>
        <taxon>Sar</taxon>
        <taxon>Alveolata</taxon>
        <taxon>Ciliophora</taxon>
        <taxon>Intramacronucleata</taxon>
        <taxon>Spirotrichea</taxon>
        <taxon>Stichotrichia</taxon>
        <taxon>Sporadotrichida</taxon>
        <taxon>Oxytrichidae</taxon>
        <taxon>Stylonychinae</taxon>
        <taxon>Stylonychia</taxon>
    </lineage>
</organism>
<sequence>MATFDNQYVVASHRASSFSPFHSLRAIFAPVGIKQIYGAYERPPFPIIIDQPTFYDIVSNWGLADYVMSGTIYGSGIIFGYVISRPFPSLQQRLLVFHATSHSFLVLSAFLMLSIPYRRLTGFWDNGLRWRKPEDKLRKYDNTSEFEKATIWGRIRPSSD</sequence>
<dbReference type="AlphaFoldDB" id="A0A078AN60"/>
<evidence type="ECO:0000313" key="3">
    <source>
        <dbReference type="Proteomes" id="UP000039865"/>
    </source>
</evidence>
<dbReference type="InParanoid" id="A0A078AN60"/>
<keyword evidence="3" id="KW-1185">Reference proteome</keyword>
<protein>
    <submittedName>
        <fullName evidence="2">Uncharacterized protein</fullName>
    </submittedName>
</protein>